<dbReference type="Proteomes" id="UP000663866">
    <property type="component" value="Unassembled WGS sequence"/>
</dbReference>
<dbReference type="EMBL" id="CAJOBG010091170">
    <property type="protein sequence ID" value="CAF4666192.1"/>
    <property type="molecule type" value="Genomic_DNA"/>
</dbReference>
<dbReference type="InterPro" id="IPR005502">
    <property type="entry name" value="Ribosyl_crysJ1"/>
</dbReference>
<dbReference type="Gene3D" id="1.10.4080.10">
    <property type="entry name" value="ADP-ribosylation/Crystallin J1"/>
    <property type="match status" value="1"/>
</dbReference>
<reference evidence="1" key="1">
    <citation type="submission" date="2021-02" db="EMBL/GenBank/DDBJ databases">
        <authorList>
            <person name="Nowell W R."/>
        </authorList>
    </citation>
    <scope>NUCLEOTIDE SEQUENCE</scope>
</reference>
<accession>A0A821GCV8</accession>
<dbReference type="InterPro" id="IPR036705">
    <property type="entry name" value="Ribosyl_crysJ1_sf"/>
</dbReference>
<dbReference type="SUPFAM" id="SSF101478">
    <property type="entry name" value="ADP-ribosylglycohydrolase"/>
    <property type="match status" value="1"/>
</dbReference>
<protein>
    <submittedName>
        <fullName evidence="1">Uncharacterized protein</fullName>
    </submittedName>
</protein>
<keyword evidence="2" id="KW-1185">Reference proteome</keyword>
<evidence type="ECO:0000313" key="2">
    <source>
        <dbReference type="Proteomes" id="UP000663866"/>
    </source>
</evidence>
<dbReference type="Pfam" id="PF03747">
    <property type="entry name" value="ADP_ribosyl_GH"/>
    <property type="match status" value="1"/>
</dbReference>
<feature type="non-terminal residue" evidence="1">
    <location>
        <position position="1"/>
    </location>
</feature>
<organism evidence="1 2">
    <name type="scientific">Rotaria magnacalcarata</name>
    <dbReference type="NCBI Taxonomy" id="392030"/>
    <lineage>
        <taxon>Eukaryota</taxon>
        <taxon>Metazoa</taxon>
        <taxon>Spiralia</taxon>
        <taxon>Gnathifera</taxon>
        <taxon>Rotifera</taxon>
        <taxon>Eurotatoria</taxon>
        <taxon>Bdelloidea</taxon>
        <taxon>Philodinida</taxon>
        <taxon>Philodinidae</taxon>
        <taxon>Rotaria</taxon>
    </lineage>
</organism>
<gene>
    <name evidence="1" type="ORF">OVN521_LOCUS47265</name>
</gene>
<evidence type="ECO:0000313" key="1">
    <source>
        <dbReference type="EMBL" id="CAF4666192.1"/>
    </source>
</evidence>
<name>A0A821GCV8_9BILA</name>
<comment type="caution">
    <text evidence="1">The sequence shown here is derived from an EMBL/GenBank/DDBJ whole genome shotgun (WGS) entry which is preliminary data.</text>
</comment>
<sequence>SLMGLALGDALGAHVEFRPHEYLQANLVKNLEGVGTWGLDKGQVRSIFRNRSSKDNM</sequence>
<proteinExistence type="predicted"/>
<dbReference type="AlphaFoldDB" id="A0A821GCV8"/>